<keyword evidence="3" id="KW-1185">Reference proteome</keyword>
<evidence type="ECO:0000313" key="2">
    <source>
        <dbReference type="EMBL" id="MBB4082023.1"/>
    </source>
</evidence>
<evidence type="ECO:0008006" key="4">
    <source>
        <dbReference type="Google" id="ProtNLM"/>
    </source>
</evidence>
<keyword evidence="1" id="KW-0812">Transmembrane</keyword>
<reference evidence="2 3" key="1">
    <citation type="submission" date="2020-08" db="EMBL/GenBank/DDBJ databases">
        <title>Genomic Encyclopedia of Type Strains, Phase IV (KMG-IV): sequencing the most valuable type-strain genomes for metagenomic binning, comparative biology and taxonomic classification.</title>
        <authorList>
            <person name="Goeker M."/>
        </authorList>
    </citation>
    <scope>NUCLEOTIDE SEQUENCE [LARGE SCALE GENOMIC DNA]</scope>
    <source>
        <strain evidence="2 3">DSM 23960</strain>
    </source>
</reference>
<dbReference type="Proteomes" id="UP000529946">
    <property type="component" value="Unassembled WGS sequence"/>
</dbReference>
<evidence type="ECO:0000313" key="3">
    <source>
        <dbReference type="Proteomes" id="UP000529946"/>
    </source>
</evidence>
<dbReference type="AlphaFoldDB" id="A0A7W6NNQ9"/>
<keyword evidence="1" id="KW-1133">Transmembrane helix</keyword>
<comment type="caution">
    <text evidence="2">The sequence shown here is derived from an EMBL/GenBank/DDBJ whole genome shotgun (WGS) entry which is preliminary data.</text>
</comment>
<evidence type="ECO:0000256" key="1">
    <source>
        <dbReference type="SAM" id="Phobius"/>
    </source>
</evidence>
<feature type="transmembrane region" description="Helical" evidence="1">
    <location>
        <begin position="17"/>
        <end position="38"/>
    </location>
</feature>
<dbReference type="EMBL" id="JACIDM010000001">
    <property type="protein sequence ID" value="MBB4082023.1"/>
    <property type="molecule type" value="Genomic_DNA"/>
</dbReference>
<accession>A0A7W6NNQ9</accession>
<dbReference type="RefSeq" id="WP_183203154.1">
    <property type="nucleotide sequence ID" value="NZ_BAAAER010000004.1"/>
</dbReference>
<proteinExistence type="predicted"/>
<keyword evidence="1" id="KW-0472">Membrane</keyword>
<gene>
    <name evidence="2" type="ORF">GGR12_000862</name>
</gene>
<sequence>MRRLTPEELSARKKRNLAIAGALVVFIVLVFGVTVLNLKRNLDARAEAIAAGEPVGYAQ</sequence>
<protein>
    <recommendedName>
        <fullName evidence="4">Cytochrome C oxidase assembly protein</fullName>
    </recommendedName>
</protein>
<name>A0A7W6NNQ9_9CAUL</name>
<organism evidence="2 3">
    <name type="scientific">Brevundimonas lenta</name>
    <dbReference type="NCBI Taxonomy" id="424796"/>
    <lineage>
        <taxon>Bacteria</taxon>
        <taxon>Pseudomonadati</taxon>
        <taxon>Pseudomonadota</taxon>
        <taxon>Alphaproteobacteria</taxon>
        <taxon>Caulobacterales</taxon>
        <taxon>Caulobacteraceae</taxon>
        <taxon>Brevundimonas</taxon>
    </lineage>
</organism>